<proteinExistence type="predicted"/>
<dbReference type="Proteomes" id="UP000805649">
    <property type="component" value="Unassembled WGS sequence"/>
</dbReference>
<dbReference type="EMBL" id="VUJX02000003">
    <property type="protein sequence ID" value="KAL0939701.1"/>
    <property type="molecule type" value="Genomic_DNA"/>
</dbReference>
<evidence type="ECO:0000313" key="2">
    <source>
        <dbReference type="Proteomes" id="UP000805649"/>
    </source>
</evidence>
<gene>
    <name evidence="1" type="ORF">CTRU02_206311</name>
</gene>
<accession>A0ACC3Z6I1</accession>
<sequence length="186" mass="20959">MPNVPLCVSASRAAILLLHQHPSQHPFTIHLLYQVSWSVDILFVSILQNRLSPQVYKDLELLETVVHFFETYDPQHETVPLYHVVKSLASVASSVLQSSRNSPAILPEMPLQEEVPQQMSREESGFLAGDTSLVFEKPCLAGANPNLQSATPTLNTWGLPIDYNPELWHFEYLEDEYFTDGKLGTL</sequence>
<name>A0ACC3Z6I1_COLTU</name>
<comment type="caution">
    <text evidence="1">The sequence shown here is derived from an EMBL/GenBank/DDBJ whole genome shotgun (WGS) entry which is preliminary data.</text>
</comment>
<protein>
    <submittedName>
        <fullName evidence="1">Fungal specific transcription factor</fullName>
    </submittedName>
</protein>
<reference evidence="1 2" key="1">
    <citation type="journal article" date="2020" name="Phytopathology">
        <title>Genome Sequence Resources of Colletotrichum truncatum, C. plurivorum, C. musicola, and C. sojae: Four Species Pathogenic to Soybean (Glycine max).</title>
        <authorList>
            <person name="Rogerio F."/>
            <person name="Boufleur T.R."/>
            <person name="Ciampi-Guillardi M."/>
            <person name="Sukno S.A."/>
            <person name="Thon M.R."/>
            <person name="Massola Junior N.S."/>
            <person name="Baroncelli R."/>
        </authorList>
    </citation>
    <scope>NUCLEOTIDE SEQUENCE [LARGE SCALE GENOMIC DNA]</scope>
    <source>
        <strain evidence="1 2">CMES1059</strain>
    </source>
</reference>
<organism evidence="1 2">
    <name type="scientific">Colletotrichum truncatum</name>
    <name type="common">Anthracnose fungus</name>
    <name type="synonym">Colletotrichum capsici</name>
    <dbReference type="NCBI Taxonomy" id="5467"/>
    <lineage>
        <taxon>Eukaryota</taxon>
        <taxon>Fungi</taxon>
        <taxon>Dikarya</taxon>
        <taxon>Ascomycota</taxon>
        <taxon>Pezizomycotina</taxon>
        <taxon>Sordariomycetes</taxon>
        <taxon>Hypocreomycetidae</taxon>
        <taxon>Glomerellales</taxon>
        <taxon>Glomerellaceae</taxon>
        <taxon>Colletotrichum</taxon>
        <taxon>Colletotrichum truncatum species complex</taxon>
    </lineage>
</organism>
<keyword evidence="2" id="KW-1185">Reference proteome</keyword>
<evidence type="ECO:0000313" key="1">
    <source>
        <dbReference type="EMBL" id="KAL0939701.1"/>
    </source>
</evidence>